<protein>
    <submittedName>
        <fullName evidence="15">Peptidase, M50 family</fullName>
        <ecNumber evidence="15">3.4.24.-</ecNumber>
    </submittedName>
</protein>
<evidence type="ECO:0000256" key="1">
    <source>
        <dbReference type="ARBA" id="ARBA00001947"/>
    </source>
</evidence>
<dbReference type="EMBL" id="ADGP01000021">
    <property type="protein sequence ID" value="EFD93704.1"/>
    <property type="molecule type" value="Genomic_DNA"/>
</dbReference>
<dbReference type="CDD" id="cd06158">
    <property type="entry name" value="S2P-M50_like_1"/>
    <property type="match status" value="1"/>
</dbReference>
<dbReference type="InterPro" id="IPR044537">
    <property type="entry name" value="Rip2-like"/>
</dbReference>
<keyword evidence="11" id="KW-0482">Metalloprotease</keyword>
<feature type="transmembrane region" description="Helical" evidence="13">
    <location>
        <begin position="173"/>
        <end position="203"/>
    </location>
</feature>
<evidence type="ECO:0000256" key="8">
    <source>
        <dbReference type="ARBA" id="ARBA00022801"/>
    </source>
</evidence>
<dbReference type="GO" id="GO:0008237">
    <property type="term" value="F:metallopeptidase activity"/>
    <property type="evidence" value="ECO:0007669"/>
    <property type="project" value="UniProtKB-KW"/>
</dbReference>
<keyword evidence="7" id="KW-0479">Metal-binding</keyword>
<comment type="caution">
    <text evidence="15">The sequence shown here is derived from an EMBL/GenBank/DDBJ whole genome shotgun (WGS) entry which is preliminary data.</text>
</comment>
<evidence type="ECO:0000256" key="9">
    <source>
        <dbReference type="ARBA" id="ARBA00022833"/>
    </source>
</evidence>
<dbReference type="STRING" id="699218.HMPREF0889_1058"/>
<reference evidence="17" key="1">
    <citation type="submission" date="2009-12" db="EMBL/GenBank/DDBJ databases">
        <title>Sequence of Clostridiales genomosp. BVAB3 str. UPII9-5.</title>
        <authorList>
            <person name="Madupu R."/>
            <person name="Durkin A.S."/>
            <person name="Torralba M."/>
            <person name="Methe B."/>
            <person name="Sutton G.G."/>
            <person name="Strausberg R.L."/>
            <person name="Nelson K.E."/>
        </authorList>
    </citation>
    <scope>NUCLEOTIDE SEQUENCE [LARGE SCALE GENOMIC DNA]</scope>
    <source>
        <strain evidence="17">28L</strain>
    </source>
</reference>
<dbReference type="GO" id="GO:0005886">
    <property type="term" value="C:plasma membrane"/>
    <property type="evidence" value="ECO:0007669"/>
    <property type="project" value="UniProtKB-SubCell"/>
</dbReference>
<accession>D3LVQ1</accession>
<dbReference type="InterPro" id="IPR052348">
    <property type="entry name" value="Metallopeptidase_M50B"/>
</dbReference>
<organism evidence="15 17">
    <name type="scientific">Megasphaera lornae</name>
    <dbReference type="NCBI Taxonomy" id="1000568"/>
    <lineage>
        <taxon>Bacteria</taxon>
        <taxon>Bacillati</taxon>
        <taxon>Bacillota</taxon>
        <taxon>Negativicutes</taxon>
        <taxon>Veillonellales</taxon>
        <taxon>Veillonellaceae</taxon>
        <taxon>Megasphaera</taxon>
    </lineage>
</organism>
<dbReference type="RefSeq" id="WP_007390553.1">
    <property type="nucleotide sequence ID" value="NZ_ADGP01000021.1"/>
</dbReference>
<name>D3LVQ1_9FIRM</name>
<feature type="transmembrane region" description="Helical" evidence="13">
    <location>
        <begin position="125"/>
        <end position="142"/>
    </location>
</feature>
<dbReference type="OrthoDB" id="9800627at2"/>
<comment type="subcellular location">
    <subcellularLocation>
        <location evidence="2">Cell membrane</location>
        <topology evidence="2">Multi-pass membrane protein</topology>
    </subcellularLocation>
</comment>
<evidence type="ECO:0000313" key="15">
    <source>
        <dbReference type="EMBL" id="EFD93704.1"/>
    </source>
</evidence>
<evidence type="ECO:0000256" key="11">
    <source>
        <dbReference type="ARBA" id="ARBA00023049"/>
    </source>
</evidence>
<feature type="domain" description="Peptidase M50" evidence="14">
    <location>
        <begin position="120"/>
        <end position="160"/>
    </location>
</feature>
<dbReference type="GO" id="GO:0006508">
    <property type="term" value="P:proteolysis"/>
    <property type="evidence" value="ECO:0007669"/>
    <property type="project" value="UniProtKB-KW"/>
</dbReference>
<comment type="similarity">
    <text evidence="3">Belongs to the peptidase M50B family.</text>
</comment>
<keyword evidence="5" id="KW-0645">Protease</keyword>
<keyword evidence="6 13" id="KW-0812">Transmembrane</keyword>
<evidence type="ECO:0000313" key="17">
    <source>
        <dbReference type="Proteomes" id="UP000003242"/>
    </source>
</evidence>
<evidence type="ECO:0000256" key="2">
    <source>
        <dbReference type="ARBA" id="ARBA00004651"/>
    </source>
</evidence>
<keyword evidence="18" id="KW-1185">Reference proteome</keyword>
<evidence type="ECO:0000259" key="14">
    <source>
        <dbReference type="Pfam" id="PF02163"/>
    </source>
</evidence>
<dbReference type="PANTHER" id="PTHR35864:SF1">
    <property type="entry name" value="ZINC METALLOPROTEASE YWHC-RELATED"/>
    <property type="match status" value="1"/>
</dbReference>
<reference evidence="16 18" key="3">
    <citation type="submission" date="2011-04" db="EMBL/GenBank/DDBJ databases">
        <authorList>
            <person name="Harkins D.M."/>
            <person name="Madupu R."/>
            <person name="Durkin A.S."/>
            <person name="Torralba M."/>
            <person name="Methe B."/>
            <person name="Sutton G.G."/>
            <person name="Nelson K.E."/>
        </authorList>
    </citation>
    <scope>NUCLEOTIDE SEQUENCE [LARGE SCALE GENOMIC DNA]</scope>
    <source>
        <strain evidence="16 18">UPII 199-6</strain>
    </source>
</reference>
<evidence type="ECO:0000256" key="12">
    <source>
        <dbReference type="ARBA" id="ARBA00023136"/>
    </source>
</evidence>
<dbReference type="EMBL" id="AFIJ01000007">
    <property type="protein sequence ID" value="EGL42092.1"/>
    <property type="molecule type" value="Genomic_DNA"/>
</dbReference>
<dbReference type="EC" id="3.4.24.-" evidence="15"/>
<gene>
    <name evidence="15" type="ORF">HMPREF0889_1058</name>
    <name evidence="16" type="ORF">HMPREF1039_0249</name>
</gene>
<comment type="cofactor">
    <cofactor evidence="1">
        <name>Zn(2+)</name>
        <dbReference type="ChEBI" id="CHEBI:29105"/>
    </cofactor>
</comment>
<keyword evidence="4" id="KW-1003">Cell membrane</keyword>
<dbReference type="GO" id="GO:0046872">
    <property type="term" value="F:metal ion binding"/>
    <property type="evidence" value="ECO:0007669"/>
    <property type="project" value="UniProtKB-KW"/>
</dbReference>
<evidence type="ECO:0000256" key="3">
    <source>
        <dbReference type="ARBA" id="ARBA00007931"/>
    </source>
</evidence>
<keyword evidence="8 15" id="KW-0378">Hydrolase</keyword>
<evidence type="ECO:0000256" key="4">
    <source>
        <dbReference type="ARBA" id="ARBA00022475"/>
    </source>
</evidence>
<evidence type="ECO:0000256" key="7">
    <source>
        <dbReference type="ARBA" id="ARBA00022723"/>
    </source>
</evidence>
<evidence type="ECO:0000313" key="16">
    <source>
        <dbReference type="EMBL" id="EGL42092.1"/>
    </source>
</evidence>
<dbReference type="AlphaFoldDB" id="D3LVQ1"/>
<dbReference type="Proteomes" id="UP000004018">
    <property type="component" value="Unassembled WGS sequence"/>
</dbReference>
<evidence type="ECO:0000256" key="10">
    <source>
        <dbReference type="ARBA" id="ARBA00022989"/>
    </source>
</evidence>
<dbReference type="eggNOG" id="COG1994">
    <property type="taxonomic scope" value="Bacteria"/>
</dbReference>
<evidence type="ECO:0000256" key="13">
    <source>
        <dbReference type="SAM" id="Phobius"/>
    </source>
</evidence>
<dbReference type="Proteomes" id="UP000003242">
    <property type="component" value="Unassembled WGS sequence"/>
</dbReference>
<evidence type="ECO:0000256" key="5">
    <source>
        <dbReference type="ARBA" id="ARBA00022670"/>
    </source>
</evidence>
<proteinExistence type="inferred from homology"/>
<feature type="transmembrane region" description="Helical" evidence="13">
    <location>
        <begin position="89"/>
        <end position="113"/>
    </location>
</feature>
<dbReference type="InterPro" id="IPR008915">
    <property type="entry name" value="Peptidase_M50"/>
</dbReference>
<dbReference type="PANTHER" id="PTHR35864">
    <property type="entry name" value="ZINC METALLOPROTEASE MJ0611-RELATED"/>
    <property type="match status" value="1"/>
</dbReference>
<dbReference type="Pfam" id="PF02163">
    <property type="entry name" value="Peptidase_M50"/>
    <property type="match status" value="1"/>
</dbReference>
<keyword evidence="10 13" id="KW-1133">Transmembrane helix</keyword>
<keyword evidence="9" id="KW-0862">Zinc</keyword>
<reference evidence="15" key="2">
    <citation type="submission" date="2009-12" db="EMBL/GenBank/DDBJ databases">
        <authorList>
            <person name="Madupu R."/>
            <person name="Durkin A.S."/>
            <person name="Torralba M."/>
            <person name="Methe B."/>
            <person name="Sutton G.G."/>
            <person name="Strausberg R.L."/>
            <person name="Nelson K.E."/>
        </authorList>
    </citation>
    <scope>NUCLEOTIDE SEQUENCE</scope>
    <source>
        <strain evidence="15">28L</strain>
    </source>
</reference>
<evidence type="ECO:0000256" key="6">
    <source>
        <dbReference type="ARBA" id="ARBA00022692"/>
    </source>
</evidence>
<evidence type="ECO:0000313" key="18">
    <source>
        <dbReference type="Proteomes" id="UP000004018"/>
    </source>
</evidence>
<sequence length="208" mass="23475">MFHWDFITLVAGIPGLLLAMAVHEYAHALVAVKMGDRTPQLAGRLTLNPFSHLDPIGTILLLTVQFGWAKPVPIQSGNFRHWRQGEISVALAGPAANLFTAFLFLVAEIFFITYDLFTTTQVHRVLQMIVLYNINFAVFNLIPLPPLDGSRVVTAILPLRWQYRLAAWERYSFIILIIFLATPVVTYVLLPLQQLVLTAYMFILSPLL</sequence>
<keyword evidence="12 13" id="KW-0472">Membrane</keyword>